<evidence type="ECO:0000313" key="2">
    <source>
        <dbReference type="EMBL" id="QMV28649.1"/>
    </source>
</evidence>
<reference evidence="2 3" key="1">
    <citation type="submission" date="2019-07" db="EMBL/GenBank/DDBJ databases">
        <title>MOCV-1 from Australia.</title>
        <authorList>
            <person name="Sarker S."/>
        </authorList>
    </citation>
    <scope>NUCLEOTIDE SEQUENCE [LARGE SCALE GENOMIC DNA]</scope>
    <source>
        <strain evidence="2">NT2017</strain>
    </source>
</reference>
<name>A0A7G5AXE8_MCV1</name>
<organism evidence="2 3">
    <name type="scientific">Molluscum contagiosum virus subtype 1</name>
    <name type="common">MOCV</name>
    <name type="synonym">MCVI</name>
    <dbReference type="NCBI Taxonomy" id="10280"/>
    <lineage>
        <taxon>Viruses</taxon>
        <taxon>Varidnaviria</taxon>
        <taxon>Bamfordvirae</taxon>
        <taxon>Nucleocytoviricota</taxon>
        <taxon>Pokkesviricetes</taxon>
        <taxon>Chitovirales</taxon>
        <taxon>Poxviridae</taxon>
        <taxon>Chordopoxvirinae</taxon>
        <taxon>Molluscipoxvirus</taxon>
        <taxon>Molluscipoxvirus molluscum</taxon>
        <taxon>Molluscum contagiosum virus</taxon>
    </lineage>
</organism>
<protein>
    <submittedName>
        <fullName evidence="2">MC147R</fullName>
    </submittedName>
</protein>
<evidence type="ECO:0000256" key="1">
    <source>
        <dbReference type="SAM" id="MobiDB-lite"/>
    </source>
</evidence>
<evidence type="ECO:0000313" key="3">
    <source>
        <dbReference type="Proteomes" id="UP000515502"/>
    </source>
</evidence>
<dbReference type="Proteomes" id="UP000515502">
    <property type="component" value="Segment"/>
</dbReference>
<gene>
    <name evidence="2" type="primary">MC147R</name>
</gene>
<dbReference type="EMBL" id="MN202187">
    <property type="protein sequence ID" value="QMV28649.1"/>
    <property type="molecule type" value="Genomic_DNA"/>
</dbReference>
<organismHost>
    <name type="scientific">Homo sapiens</name>
    <name type="common">Human</name>
    <dbReference type="NCBI Taxonomy" id="9606"/>
</organismHost>
<proteinExistence type="predicted"/>
<sequence>MSGTGRLSTAGPYTQLGSGMESFSPEVRVRPVLLVVGSRLGLAFLHTDVHKANPEPDLECRDGDGHSKSFFFTSRRTPRLWRHGDVWGWPRDVGARPEQKVNFYAKRTSC</sequence>
<feature type="compositionally biased region" description="Polar residues" evidence="1">
    <location>
        <begin position="1"/>
        <end position="17"/>
    </location>
</feature>
<feature type="region of interest" description="Disordered" evidence="1">
    <location>
        <begin position="1"/>
        <end position="20"/>
    </location>
</feature>
<accession>A0A7G5AXE8</accession>